<comment type="similarity">
    <text evidence="1 5 6">Belongs to the glutamine synthetase family.</text>
</comment>
<evidence type="ECO:0000256" key="2">
    <source>
        <dbReference type="ARBA" id="ARBA00022598"/>
    </source>
</evidence>
<evidence type="ECO:0000256" key="3">
    <source>
        <dbReference type="ARBA" id="ARBA00022741"/>
    </source>
</evidence>
<evidence type="ECO:0000259" key="7">
    <source>
        <dbReference type="PROSITE" id="PS51986"/>
    </source>
</evidence>
<keyword evidence="4" id="KW-0067">ATP-binding</keyword>
<dbReference type="InterPro" id="IPR014746">
    <property type="entry name" value="Gln_synth/guanido_kin_cat_dom"/>
</dbReference>
<dbReference type="PANTHER" id="PTHR43785:SF12">
    <property type="entry name" value="TYPE-1 GLUTAMINE SYNTHETASE 2"/>
    <property type="match status" value="1"/>
</dbReference>
<dbReference type="eggNOG" id="COG0174">
    <property type="taxonomic scope" value="Bacteria"/>
</dbReference>
<dbReference type="SMART" id="SM01230">
    <property type="entry name" value="Gln-synt_C"/>
    <property type="match status" value="1"/>
</dbReference>
<evidence type="ECO:0000259" key="8">
    <source>
        <dbReference type="PROSITE" id="PS51987"/>
    </source>
</evidence>
<evidence type="ECO:0000313" key="10">
    <source>
        <dbReference type="Proteomes" id="UP000005845"/>
    </source>
</evidence>
<evidence type="ECO:0000256" key="5">
    <source>
        <dbReference type="PROSITE-ProRule" id="PRU01330"/>
    </source>
</evidence>
<dbReference type="PROSITE" id="PS51987">
    <property type="entry name" value="GS_CATALYTIC"/>
    <property type="match status" value="1"/>
</dbReference>
<reference evidence="9 10" key="1">
    <citation type="submission" date="2012-02" db="EMBL/GenBank/DDBJ databases">
        <title>Whole genome shotgun sequence of Gordonia sputi NBRC 100414.</title>
        <authorList>
            <person name="Yoshida I."/>
            <person name="Hosoyama A."/>
            <person name="Tsuchikane K."/>
            <person name="Katsumata H."/>
            <person name="Yamazaki S."/>
            <person name="Fujita N."/>
        </authorList>
    </citation>
    <scope>NUCLEOTIDE SEQUENCE [LARGE SCALE GENOMIC DNA]</scope>
    <source>
        <strain evidence="9 10">NBRC 100414</strain>
    </source>
</reference>
<comment type="caution">
    <text evidence="9">The sequence shown here is derived from an EMBL/GenBank/DDBJ whole genome shotgun (WGS) entry which is preliminary data.</text>
</comment>
<dbReference type="PROSITE" id="PS51986">
    <property type="entry name" value="GS_BETA_GRASP"/>
    <property type="match status" value="1"/>
</dbReference>
<keyword evidence="10" id="KW-1185">Reference proteome</keyword>
<organism evidence="9 10">
    <name type="scientific">Gordonia sputi NBRC 100414</name>
    <dbReference type="NCBI Taxonomy" id="1089453"/>
    <lineage>
        <taxon>Bacteria</taxon>
        <taxon>Bacillati</taxon>
        <taxon>Actinomycetota</taxon>
        <taxon>Actinomycetes</taxon>
        <taxon>Mycobacteriales</taxon>
        <taxon>Gordoniaceae</taxon>
        <taxon>Gordonia</taxon>
    </lineage>
</organism>
<dbReference type="GO" id="GO:0004356">
    <property type="term" value="F:glutamine synthetase activity"/>
    <property type="evidence" value="ECO:0007669"/>
    <property type="project" value="InterPro"/>
</dbReference>
<dbReference type="Gene3D" id="3.30.590.10">
    <property type="entry name" value="Glutamine synthetase/guanido kinase, catalytic domain"/>
    <property type="match status" value="1"/>
</dbReference>
<dbReference type="SUPFAM" id="SSF55931">
    <property type="entry name" value="Glutamine synthetase/guanido kinase"/>
    <property type="match status" value="1"/>
</dbReference>
<dbReference type="GO" id="GO:0006542">
    <property type="term" value="P:glutamine biosynthetic process"/>
    <property type="evidence" value="ECO:0007669"/>
    <property type="project" value="InterPro"/>
</dbReference>
<keyword evidence="3" id="KW-0547">Nucleotide-binding</keyword>
<dbReference type="Pfam" id="PF00120">
    <property type="entry name" value="Gln-synt_C"/>
    <property type="match status" value="1"/>
</dbReference>
<dbReference type="PANTHER" id="PTHR43785">
    <property type="entry name" value="GAMMA-GLUTAMYLPUTRESCINE SYNTHETASE"/>
    <property type="match status" value="1"/>
</dbReference>
<evidence type="ECO:0000256" key="6">
    <source>
        <dbReference type="RuleBase" id="RU000384"/>
    </source>
</evidence>
<dbReference type="SUPFAM" id="SSF54368">
    <property type="entry name" value="Glutamine synthetase, N-terminal domain"/>
    <property type="match status" value="1"/>
</dbReference>
<dbReference type="EMBL" id="BAFC01000044">
    <property type="protein sequence ID" value="GAB38349.1"/>
    <property type="molecule type" value="Genomic_DNA"/>
</dbReference>
<dbReference type="InterPro" id="IPR008146">
    <property type="entry name" value="Gln_synth_cat_dom"/>
</dbReference>
<dbReference type="InterPro" id="IPR036651">
    <property type="entry name" value="Gln_synt_N_sf"/>
</dbReference>
<gene>
    <name evidence="9" type="primary">glnA</name>
    <name evidence="9" type="ORF">GOSPT_044_00060</name>
</gene>
<name>H5TXZ1_9ACTN</name>
<evidence type="ECO:0000256" key="1">
    <source>
        <dbReference type="ARBA" id="ARBA00009897"/>
    </source>
</evidence>
<dbReference type="RefSeq" id="WP_005204024.1">
    <property type="nucleotide sequence ID" value="NZ_BAFC01000044.1"/>
</dbReference>
<keyword evidence="2" id="KW-0436">Ligase</keyword>
<dbReference type="InterPro" id="IPR008147">
    <property type="entry name" value="Gln_synt_N"/>
</dbReference>
<dbReference type="Gene3D" id="3.10.20.70">
    <property type="entry name" value="Glutamine synthetase, N-terminal domain"/>
    <property type="match status" value="1"/>
</dbReference>
<feature type="domain" description="GS catalytic" evidence="8">
    <location>
        <begin position="142"/>
        <end position="498"/>
    </location>
</feature>
<evidence type="ECO:0000313" key="9">
    <source>
        <dbReference type="EMBL" id="GAB38349.1"/>
    </source>
</evidence>
<protein>
    <submittedName>
        <fullName evidence="9">Glutamine synthetase</fullName>
    </submittedName>
</protein>
<feature type="domain" description="GS beta-grasp" evidence="7">
    <location>
        <begin position="34"/>
        <end position="135"/>
    </location>
</feature>
<proteinExistence type="inferred from homology"/>
<accession>H5TXZ1</accession>
<dbReference type="Proteomes" id="UP000005845">
    <property type="component" value="Unassembled WGS sequence"/>
</dbReference>
<dbReference type="GO" id="GO:0005524">
    <property type="term" value="F:ATP binding"/>
    <property type="evidence" value="ECO:0007669"/>
    <property type="project" value="UniProtKB-KW"/>
</dbReference>
<sequence length="498" mass="54685">MSESSPRDFIVRHNLWTPEQHAAADAIATRVKAKEFKTIRVSVADPQGKLRGKTLLPNTFLSTLRNALDFSSAQYNFDSGENIAFNPFTKGGSLDMVEMEGFPDLVLVPDPLTFRELPWTPGTGWILGDMYFNDGTPAPFDARHKLKNVISDLAAEGMTFVAGLEVEFYITRVVDPKLAPEDSGALGSPPAPPEVETIGKGYAYQSEVQMDAIDDFLGTIAEYAEELGMPLRTMEDELGPGQLEFTFDVQGALEAADTMTLFRSMVKQVSARMGLHATFMTAPGLPGFCASGWHLHQSLTDAEGNNLFVADAGSDGLLSPIGRSFVAGLLEHACAASVFTTPSVNGYRRRRPYSLAPDRATWGHDNRAAMCRVQGGPGDPSSHIENRVGEPTANPYLYLGCQIAAGLDGIKRNLDPGPVEADPYSATDRPKLPVTLMEAVDELKRSQFFRDTFGNVFVDWLLGLKASEIGRFLEAEPEWEQNPDAVTEWEHREYFTKY</sequence>
<evidence type="ECO:0000256" key="4">
    <source>
        <dbReference type="ARBA" id="ARBA00022840"/>
    </source>
</evidence>
<dbReference type="AlphaFoldDB" id="H5TXZ1"/>